<dbReference type="Gene3D" id="3.30.1340.30">
    <property type="match status" value="1"/>
</dbReference>
<organism evidence="2 3">
    <name type="scientific">Prauserella marina</name>
    <dbReference type="NCBI Taxonomy" id="530584"/>
    <lineage>
        <taxon>Bacteria</taxon>
        <taxon>Bacillati</taxon>
        <taxon>Actinomycetota</taxon>
        <taxon>Actinomycetes</taxon>
        <taxon>Pseudonocardiales</taxon>
        <taxon>Pseudonocardiaceae</taxon>
        <taxon>Prauserella</taxon>
    </lineage>
</organism>
<proteinExistence type="predicted"/>
<dbReference type="AlphaFoldDB" id="A0A222VU54"/>
<evidence type="ECO:0000313" key="2">
    <source>
        <dbReference type="EMBL" id="SDD40752.1"/>
    </source>
</evidence>
<dbReference type="PROSITE" id="PS51371">
    <property type="entry name" value="CBS"/>
    <property type="match status" value="2"/>
</dbReference>
<dbReference type="SUPFAM" id="SSF54631">
    <property type="entry name" value="CBS-domain pair"/>
    <property type="match status" value="1"/>
</dbReference>
<reference evidence="2 3" key="1">
    <citation type="submission" date="2016-10" db="EMBL/GenBank/DDBJ databases">
        <authorList>
            <person name="de Groot N.N."/>
        </authorList>
    </citation>
    <scope>NUCLEOTIDE SEQUENCE [LARGE SCALE GENOMIC DNA]</scope>
    <source>
        <strain evidence="2 3">CGMCC 4.5506</strain>
    </source>
</reference>
<accession>A0A222VU54</accession>
<keyword evidence="1" id="KW-0129">CBS domain</keyword>
<keyword evidence="3" id="KW-1185">Reference proteome</keyword>
<dbReference type="InterPro" id="IPR007055">
    <property type="entry name" value="BON_dom"/>
</dbReference>
<dbReference type="InterPro" id="IPR000644">
    <property type="entry name" value="CBS_dom"/>
</dbReference>
<dbReference type="Pfam" id="PF00571">
    <property type="entry name" value="CBS"/>
    <property type="match status" value="2"/>
</dbReference>
<dbReference type="InterPro" id="IPR051257">
    <property type="entry name" value="Diverse_CBS-Domain"/>
</dbReference>
<dbReference type="STRING" id="530584.SAMN05421630_10868"/>
<dbReference type="EMBL" id="FMZE01000008">
    <property type="protein sequence ID" value="SDD40752.1"/>
    <property type="molecule type" value="Genomic_DNA"/>
</dbReference>
<sequence>MYQVTVGAVMTPDPISVGPEADLKTIIEVLLSHDVSSVPVVTRSGALIGVVSEADLMRGHEGMPEGEGLPPAYARRRARERWNMAWASRAFDLMVTPVLTLDAGDPLSAAAREFGRSGVHRLYITGGGKLVGVLSRGDLLKAFVRPDAVIKADVLREACGETAAVDVTVDRGVVTLSGELECREDTELVSRLAAHVIGVVYVVNELRCRRNETPDLARR</sequence>
<name>A0A222VU54_9PSEU</name>
<dbReference type="Proteomes" id="UP000199494">
    <property type="component" value="Unassembled WGS sequence"/>
</dbReference>
<dbReference type="Pfam" id="PF04972">
    <property type="entry name" value="BON"/>
    <property type="match status" value="1"/>
</dbReference>
<dbReference type="Gene3D" id="3.10.580.10">
    <property type="entry name" value="CBS-domain"/>
    <property type="match status" value="1"/>
</dbReference>
<dbReference type="SMART" id="SM00116">
    <property type="entry name" value="CBS"/>
    <property type="match status" value="2"/>
</dbReference>
<evidence type="ECO:0000313" key="3">
    <source>
        <dbReference type="Proteomes" id="UP000199494"/>
    </source>
</evidence>
<dbReference type="InterPro" id="IPR046342">
    <property type="entry name" value="CBS_dom_sf"/>
</dbReference>
<protein>
    <submittedName>
        <fullName evidence="2">BON domain-containing protein</fullName>
    </submittedName>
</protein>
<dbReference type="PANTHER" id="PTHR43080:SF29">
    <property type="entry name" value="OS02G0818000 PROTEIN"/>
    <property type="match status" value="1"/>
</dbReference>
<dbReference type="PROSITE" id="PS50914">
    <property type="entry name" value="BON"/>
    <property type="match status" value="1"/>
</dbReference>
<evidence type="ECO:0000256" key="1">
    <source>
        <dbReference type="ARBA" id="ARBA00023122"/>
    </source>
</evidence>
<gene>
    <name evidence="2" type="ORF">SAMN05421630_10868</name>
</gene>
<dbReference type="PANTHER" id="PTHR43080">
    <property type="entry name" value="CBS DOMAIN-CONTAINING PROTEIN CBSX3, MITOCHONDRIAL"/>
    <property type="match status" value="1"/>
</dbReference>
<dbReference type="KEGG" id="pmad:BAY61_22760"/>
<dbReference type="RefSeq" id="WP_170140255.1">
    <property type="nucleotide sequence ID" value="NZ_CP016353.1"/>
</dbReference>